<sequence length="87" mass="10065">MAFKREISKRQMGFLGTLFRQKAGARFLGRSRVFSLALVPLWWVDLYDKIPQDLSRIKGVAFRPTLVVMHHGKEAERIFGYSGDAFF</sequence>
<proteinExistence type="predicted"/>
<dbReference type="EMBL" id="UINC01125873">
    <property type="protein sequence ID" value="SVD04005.1"/>
    <property type="molecule type" value="Genomic_DNA"/>
</dbReference>
<feature type="non-terminal residue" evidence="1">
    <location>
        <position position="87"/>
    </location>
</feature>
<gene>
    <name evidence="1" type="ORF">METZ01_LOCUS356859</name>
</gene>
<name>A0A382S3C9_9ZZZZ</name>
<dbReference type="Gene3D" id="3.40.30.10">
    <property type="entry name" value="Glutaredoxin"/>
    <property type="match status" value="1"/>
</dbReference>
<organism evidence="1">
    <name type="scientific">marine metagenome</name>
    <dbReference type="NCBI Taxonomy" id="408172"/>
    <lineage>
        <taxon>unclassified sequences</taxon>
        <taxon>metagenomes</taxon>
        <taxon>ecological metagenomes</taxon>
    </lineage>
</organism>
<reference evidence="1" key="1">
    <citation type="submission" date="2018-05" db="EMBL/GenBank/DDBJ databases">
        <authorList>
            <person name="Lanie J.A."/>
            <person name="Ng W.-L."/>
            <person name="Kazmierczak K.M."/>
            <person name="Andrzejewski T.M."/>
            <person name="Davidsen T.M."/>
            <person name="Wayne K.J."/>
            <person name="Tettelin H."/>
            <person name="Glass J.I."/>
            <person name="Rusch D."/>
            <person name="Podicherti R."/>
            <person name="Tsui H.-C.T."/>
            <person name="Winkler M.E."/>
        </authorList>
    </citation>
    <scope>NUCLEOTIDE SEQUENCE</scope>
</reference>
<accession>A0A382S3C9</accession>
<evidence type="ECO:0000313" key="1">
    <source>
        <dbReference type="EMBL" id="SVD04005.1"/>
    </source>
</evidence>
<dbReference type="AlphaFoldDB" id="A0A382S3C9"/>
<protein>
    <submittedName>
        <fullName evidence="1">Uncharacterized protein</fullName>
    </submittedName>
</protein>